<dbReference type="Gene3D" id="3.30.420.40">
    <property type="match status" value="2"/>
</dbReference>
<dbReference type="RefSeq" id="WP_190308156.1">
    <property type="nucleotide sequence ID" value="NZ_JACNYK010000001.1"/>
</dbReference>
<accession>A0ABR7Y194</accession>
<dbReference type="NCBIfam" id="TIGR03725">
    <property type="entry name" value="T6A_YeaZ"/>
    <property type="match status" value="1"/>
</dbReference>
<evidence type="ECO:0000313" key="2">
    <source>
        <dbReference type="EMBL" id="MBD1425073.1"/>
    </source>
</evidence>
<gene>
    <name evidence="2" type="primary">tsaB</name>
    <name evidence="2" type="ORF">H8B17_05705</name>
</gene>
<dbReference type="InterPro" id="IPR000905">
    <property type="entry name" value="Gcp-like_dom"/>
</dbReference>
<dbReference type="CDD" id="cd24032">
    <property type="entry name" value="ASKHA_NBD_TsaB"/>
    <property type="match status" value="1"/>
</dbReference>
<comment type="caution">
    <text evidence="2">The sequence shown here is derived from an EMBL/GenBank/DDBJ whole genome shotgun (WGS) entry which is preliminary data.</text>
</comment>
<feature type="domain" description="Gcp-like" evidence="1">
    <location>
        <begin position="39"/>
        <end position="154"/>
    </location>
</feature>
<name>A0ABR7Y194_9SPHI</name>
<dbReference type="Pfam" id="PF00814">
    <property type="entry name" value="TsaD"/>
    <property type="match status" value="1"/>
</dbReference>
<keyword evidence="3" id="KW-1185">Reference proteome</keyword>
<proteinExistence type="predicted"/>
<dbReference type="SUPFAM" id="SSF53067">
    <property type="entry name" value="Actin-like ATPase domain"/>
    <property type="match status" value="2"/>
</dbReference>
<evidence type="ECO:0000259" key="1">
    <source>
        <dbReference type="Pfam" id="PF00814"/>
    </source>
</evidence>
<protein>
    <submittedName>
        <fullName evidence="2">tRNA (Adenosine(37)-N6)-threonylcarbamoyltransferase complex dimerization subunit type 1 TsaB</fullName>
    </submittedName>
</protein>
<dbReference type="EMBL" id="JACNYK010000001">
    <property type="protein sequence ID" value="MBD1425073.1"/>
    <property type="molecule type" value="Genomic_DNA"/>
</dbReference>
<dbReference type="PANTHER" id="PTHR11735:SF11">
    <property type="entry name" value="TRNA THREONYLCARBAMOYLADENOSINE BIOSYNTHESIS PROTEIN TSAB"/>
    <property type="match status" value="1"/>
</dbReference>
<dbReference type="InterPro" id="IPR022496">
    <property type="entry name" value="T6A_TsaB"/>
</dbReference>
<dbReference type="InterPro" id="IPR043129">
    <property type="entry name" value="ATPase_NBD"/>
</dbReference>
<organism evidence="2 3">
    <name type="scientific">Sphingobacterium arenae</name>
    <dbReference type="NCBI Taxonomy" id="1280598"/>
    <lineage>
        <taxon>Bacteria</taxon>
        <taxon>Pseudomonadati</taxon>
        <taxon>Bacteroidota</taxon>
        <taxon>Sphingobacteriia</taxon>
        <taxon>Sphingobacteriales</taxon>
        <taxon>Sphingobacteriaceae</taxon>
        <taxon>Sphingobacterium</taxon>
    </lineage>
</organism>
<sequence>MTENTYILQIETATPVCSVAISKNGETIAQVEADGPNLHASYLTLFIEEALERADVSRKDLHAVAVSKGPGSYTGLRIGVSTAKGLCYALDLPLIAVNTLEAMAHGFVRQKDNLADISSILVPMIDARRMEVYMAEYNEQLQCMKETAACIIDENSFANQTRDRYYILFGSGADKFETLFENRADVQVKMGFRNAASFFDSLAFQKFRQGAFEDVVYFEPYYLKDFIATTPKRR</sequence>
<dbReference type="Proteomes" id="UP000606494">
    <property type="component" value="Unassembled WGS sequence"/>
</dbReference>
<dbReference type="PANTHER" id="PTHR11735">
    <property type="entry name" value="TRNA N6-ADENOSINE THREONYLCARBAMOYLTRANSFERASE"/>
    <property type="match status" value="1"/>
</dbReference>
<reference evidence="2 3" key="1">
    <citation type="submission" date="2020-08" db="EMBL/GenBank/DDBJ databases">
        <title>Sphingobacterium sp. DN00404 isolated from aquaculture water.</title>
        <authorList>
            <person name="Zhang M."/>
        </authorList>
    </citation>
    <scope>NUCLEOTIDE SEQUENCE [LARGE SCALE GENOMIC DNA]</scope>
    <source>
        <strain evidence="2 3">KCTC 32294</strain>
    </source>
</reference>
<evidence type="ECO:0000313" key="3">
    <source>
        <dbReference type="Proteomes" id="UP000606494"/>
    </source>
</evidence>